<protein>
    <submittedName>
        <fullName evidence="1">Uncharacterized protein</fullName>
    </submittedName>
</protein>
<name>A0A6J5SSN6_9CAUD</name>
<evidence type="ECO:0000313" key="1">
    <source>
        <dbReference type="EMBL" id="CAB4218572.1"/>
    </source>
</evidence>
<reference evidence="1" key="1">
    <citation type="submission" date="2020-05" db="EMBL/GenBank/DDBJ databases">
        <authorList>
            <person name="Chiriac C."/>
            <person name="Salcher M."/>
            <person name="Ghai R."/>
            <person name="Kavagutti S V."/>
        </authorList>
    </citation>
    <scope>NUCLEOTIDE SEQUENCE</scope>
</reference>
<gene>
    <name evidence="1" type="ORF">UFOVP1596_29</name>
</gene>
<dbReference type="EMBL" id="LR797460">
    <property type="protein sequence ID" value="CAB4218572.1"/>
    <property type="molecule type" value="Genomic_DNA"/>
</dbReference>
<proteinExistence type="predicted"/>
<accession>A0A6J5SSN6</accession>
<sequence length="88" mass="9920">MKIYQAGSYAITVEHGTITGFELVYKIGGRVPKHGQEFNAYLHKCRLTWEDVTDITQVKVEAPATERNDHIHPTMQPFVNGIKYGGCL</sequence>
<organism evidence="1">
    <name type="scientific">uncultured Caudovirales phage</name>
    <dbReference type="NCBI Taxonomy" id="2100421"/>
    <lineage>
        <taxon>Viruses</taxon>
        <taxon>Duplodnaviria</taxon>
        <taxon>Heunggongvirae</taxon>
        <taxon>Uroviricota</taxon>
        <taxon>Caudoviricetes</taxon>
        <taxon>Peduoviridae</taxon>
        <taxon>Maltschvirus</taxon>
        <taxon>Maltschvirus maltsch</taxon>
    </lineage>
</organism>